<sequence>MALPTPPVKPDPNHQSTERELREDLAAAYRLIALHGMTDTVYTHLSVRVPGPGGSHLFLVNPYGLLFEEITASSLVLVDAAGEPAQPTAWPVNPAGFVIHSALHLGNPRAQCVMHTHTLAGMTVAALEGGLLPVNQISTEFHGRVATHDYEGVADDDNLSERERLVRDMGDRPCMILRNHGLLTAGRTVAEAFYWMYYLEQACRIQVAALSTGATLSLPPPEVVERARAQSPDSPTQGWLLWQAMRRKLDREQPDYRD</sequence>
<dbReference type="EMBL" id="JBHLUN010000005">
    <property type="protein sequence ID" value="MFC0408225.1"/>
    <property type="molecule type" value="Genomic_DNA"/>
</dbReference>
<dbReference type="Gene3D" id="3.40.225.10">
    <property type="entry name" value="Class II aldolase/adducin N-terminal domain"/>
    <property type="match status" value="1"/>
</dbReference>
<feature type="domain" description="Class II aldolase/adducin N-terminal" evidence="2">
    <location>
        <begin position="23"/>
        <end position="207"/>
    </location>
</feature>
<dbReference type="InterPro" id="IPR001303">
    <property type="entry name" value="Aldolase_II/adducin_N"/>
</dbReference>
<dbReference type="PANTHER" id="PTHR10672:SF3">
    <property type="entry name" value="PROTEIN HU-LI TAI SHAO"/>
    <property type="match status" value="1"/>
</dbReference>
<dbReference type="PANTHER" id="PTHR10672">
    <property type="entry name" value="ADDUCIN"/>
    <property type="match status" value="1"/>
</dbReference>
<name>A0ABV6JR86_9PROT</name>
<evidence type="ECO:0000256" key="1">
    <source>
        <dbReference type="ARBA" id="ARBA00037961"/>
    </source>
</evidence>
<evidence type="ECO:0000313" key="3">
    <source>
        <dbReference type="EMBL" id="MFC0408225.1"/>
    </source>
</evidence>
<proteinExistence type="inferred from homology"/>
<dbReference type="SUPFAM" id="SSF53639">
    <property type="entry name" value="AraD/HMP-PK domain-like"/>
    <property type="match status" value="1"/>
</dbReference>
<evidence type="ECO:0000259" key="2">
    <source>
        <dbReference type="SMART" id="SM01007"/>
    </source>
</evidence>
<comment type="similarity">
    <text evidence="1">Belongs to the aldolase class II family.</text>
</comment>
<evidence type="ECO:0000313" key="4">
    <source>
        <dbReference type="Proteomes" id="UP001589865"/>
    </source>
</evidence>
<comment type="caution">
    <text evidence="3">The sequence shown here is derived from an EMBL/GenBank/DDBJ whole genome shotgun (WGS) entry which is preliminary data.</text>
</comment>
<dbReference type="RefSeq" id="WP_377043971.1">
    <property type="nucleotide sequence ID" value="NZ_JBHLUN010000005.1"/>
</dbReference>
<keyword evidence="4" id="KW-1185">Reference proteome</keyword>
<dbReference type="SMART" id="SM01007">
    <property type="entry name" value="Aldolase_II"/>
    <property type="match status" value="1"/>
</dbReference>
<dbReference type="Proteomes" id="UP001589865">
    <property type="component" value="Unassembled WGS sequence"/>
</dbReference>
<dbReference type="NCBIfam" id="NF005451">
    <property type="entry name" value="PRK07044.1"/>
    <property type="match status" value="1"/>
</dbReference>
<dbReference type="InterPro" id="IPR051017">
    <property type="entry name" value="Aldolase-II_Adducin_sf"/>
</dbReference>
<gene>
    <name evidence="3" type="ORF">ACFFGY_08200</name>
</gene>
<reference evidence="3 4" key="1">
    <citation type="submission" date="2024-09" db="EMBL/GenBank/DDBJ databases">
        <authorList>
            <person name="Sun Q."/>
            <person name="Mori K."/>
        </authorList>
    </citation>
    <scope>NUCLEOTIDE SEQUENCE [LARGE SCALE GENOMIC DNA]</scope>
    <source>
        <strain evidence="3 4">TBRC 5777</strain>
    </source>
</reference>
<dbReference type="Pfam" id="PF00596">
    <property type="entry name" value="Aldolase_II"/>
    <property type="match status" value="1"/>
</dbReference>
<protein>
    <submittedName>
        <fullName evidence="3">Class II aldolase/adducin family protein</fullName>
    </submittedName>
</protein>
<accession>A0ABV6JR86</accession>
<organism evidence="3 4">
    <name type="scientific">Roseomonas elaeocarpi</name>
    <dbReference type="NCBI Taxonomy" id="907779"/>
    <lineage>
        <taxon>Bacteria</taxon>
        <taxon>Pseudomonadati</taxon>
        <taxon>Pseudomonadota</taxon>
        <taxon>Alphaproteobacteria</taxon>
        <taxon>Acetobacterales</taxon>
        <taxon>Roseomonadaceae</taxon>
        <taxon>Roseomonas</taxon>
    </lineage>
</organism>
<dbReference type="InterPro" id="IPR036409">
    <property type="entry name" value="Aldolase_II/adducin_N_sf"/>
</dbReference>